<dbReference type="OrthoDB" id="10256743at2759"/>
<dbReference type="Proteomes" id="UP000310158">
    <property type="component" value="Unassembled WGS sequence"/>
</dbReference>
<comment type="caution">
    <text evidence="2">The sequence shown here is derived from an EMBL/GenBank/DDBJ whole genome shotgun (WGS) entry which is preliminary data.</text>
</comment>
<gene>
    <name evidence="2" type="ORF">EW146_g3956</name>
</gene>
<organism evidence="2 3">
    <name type="scientific">Bondarzewia mesenterica</name>
    <dbReference type="NCBI Taxonomy" id="1095465"/>
    <lineage>
        <taxon>Eukaryota</taxon>
        <taxon>Fungi</taxon>
        <taxon>Dikarya</taxon>
        <taxon>Basidiomycota</taxon>
        <taxon>Agaricomycotina</taxon>
        <taxon>Agaricomycetes</taxon>
        <taxon>Russulales</taxon>
        <taxon>Bondarzewiaceae</taxon>
        <taxon>Bondarzewia</taxon>
    </lineage>
</organism>
<accession>A0A4S4LWI4</accession>
<evidence type="ECO:0000313" key="3">
    <source>
        <dbReference type="Proteomes" id="UP000310158"/>
    </source>
</evidence>
<dbReference type="EMBL" id="SGPL01000144">
    <property type="protein sequence ID" value="THH16735.1"/>
    <property type="molecule type" value="Genomic_DNA"/>
</dbReference>
<evidence type="ECO:0000313" key="2">
    <source>
        <dbReference type="EMBL" id="THH16735.1"/>
    </source>
</evidence>
<sequence>MASPATIVIETASPVEPIAPATTEPVPLSFPAILRNHALTSRFAHLHEELELRTLAPAKKVSKREDKEGKRWVRRKENARFVGNPHIIYPTKRDLDPARPSTLSTFPIPLPPYLPRSVSLPRAEPPPASPYTANAGRFSLSMRGMRRTLRRAGPRTQALVKAVEEELVNWLSEAVVVVQPEDKGPLGQEEYDFPGRIIGEQEGAREVARSTLKLVWWVQDDAWARYVVHCCARYHDVVSFSKDSPTHRLTHLLRPNVTRPDHAARAALVTPPATDLDLSSLSSYESDVLSSFSDIHSDVAPSDVPSEPENGSGYLSDIPSDRGGLSDIASDSGAEADFEKDRAQSPASIASLYHAAIREAHAWSVDGDGDGELDRAVDSLSIHDSALPHAPVQNGTDNEETPRARRVVSYRTRLWDRTRSASSPSRSPVRRGPRRRMEAPLSVSTGQKAKEIGERDRSFYEYLFE</sequence>
<feature type="region of interest" description="Disordered" evidence="1">
    <location>
        <begin position="299"/>
        <end position="343"/>
    </location>
</feature>
<name>A0A4S4LWI4_9AGAM</name>
<dbReference type="AlphaFoldDB" id="A0A4S4LWI4"/>
<evidence type="ECO:0000256" key="1">
    <source>
        <dbReference type="SAM" id="MobiDB-lite"/>
    </source>
</evidence>
<reference evidence="2 3" key="1">
    <citation type="submission" date="2019-02" db="EMBL/GenBank/DDBJ databases">
        <title>Genome sequencing of the rare red list fungi Bondarzewia mesenterica.</title>
        <authorList>
            <person name="Buettner E."/>
            <person name="Kellner H."/>
        </authorList>
    </citation>
    <scope>NUCLEOTIDE SEQUENCE [LARGE SCALE GENOMIC DNA]</scope>
    <source>
        <strain evidence="2 3">DSM 108281</strain>
    </source>
</reference>
<proteinExistence type="predicted"/>
<keyword evidence="3" id="KW-1185">Reference proteome</keyword>
<feature type="region of interest" description="Disordered" evidence="1">
    <location>
        <begin position="384"/>
        <end position="452"/>
    </location>
</feature>
<protein>
    <submittedName>
        <fullName evidence="2">Uncharacterized protein</fullName>
    </submittedName>
</protein>